<dbReference type="GO" id="GO:0008168">
    <property type="term" value="F:methyltransferase activity"/>
    <property type="evidence" value="ECO:0007669"/>
    <property type="project" value="UniProtKB-KW"/>
</dbReference>
<protein>
    <submittedName>
        <fullName evidence="2">Methyltransferase domain-containing protein</fullName>
    </submittedName>
</protein>
<name>A0ABR8IN75_APHFL</name>
<dbReference type="Gene3D" id="3.40.50.150">
    <property type="entry name" value="Vaccinia Virus protein VP39"/>
    <property type="match status" value="1"/>
</dbReference>
<keyword evidence="3" id="KW-1185">Reference proteome</keyword>
<accession>A0ABR8IN75</accession>
<dbReference type="Pfam" id="PF08241">
    <property type="entry name" value="Methyltransf_11"/>
    <property type="match status" value="1"/>
</dbReference>
<comment type="caution">
    <text evidence="2">The sequence shown here is derived from an EMBL/GenBank/DDBJ whole genome shotgun (WGS) entry which is preliminary data.</text>
</comment>
<evidence type="ECO:0000313" key="3">
    <source>
        <dbReference type="Proteomes" id="UP000660270"/>
    </source>
</evidence>
<organism evidence="2 3">
    <name type="scientific">Aphanizomenon flos-aquae FACHB-1249</name>
    <dbReference type="NCBI Taxonomy" id="2692889"/>
    <lineage>
        <taxon>Bacteria</taxon>
        <taxon>Bacillati</taxon>
        <taxon>Cyanobacteriota</taxon>
        <taxon>Cyanophyceae</taxon>
        <taxon>Nostocales</taxon>
        <taxon>Aphanizomenonaceae</taxon>
        <taxon>Aphanizomenon</taxon>
    </lineage>
</organism>
<reference evidence="2 3" key="1">
    <citation type="journal article" date="2020" name="ISME J.">
        <title>Comparative genomics reveals insights into cyanobacterial evolution and habitat adaptation.</title>
        <authorList>
            <person name="Chen M.Y."/>
            <person name="Teng W.K."/>
            <person name="Zhao L."/>
            <person name="Hu C.X."/>
            <person name="Zhou Y.K."/>
            <person name="Han B.P."/>
            <person name="Song L.R."/>
            <person name="Shu W.S."/>
        </authorList>
    </citation>
    <scope>NUCLEOTIDE SEQUENCE [LARGE SCALE GENOMIC DNA]</scope>
    <source>
        <strain evidence="2 3">FACHB-1249</strain>
    </source>
</reference>
<dbReference type="CDD" id="cd02440">
    <property type="entry name" value="AdoMet_MTases"/>
    <property type="match status" value="1"/>
</dbReference>
<dbReference type="SUPFAM" id="SSF53335">
    <property type="entry name" value="S-adenosyl-L-methionine-dependent methyltransferases"/>
    <property type="match status" value="1"/>
</dbReference>
<dbReference type="InterPro" id="IPR013216">
    <property type="entry name" value="Methyltransf_11"/>
</dbReference>
<keyword evidence="2" id="KW-0489">Methyltransferase</keyword>
<sequence length="280" mass="32358">MNSLLNEFQIYPLVQTKNSWVDKFALKYTYTLGFCPICGQLTIFLVFNDNLRESGRCIVCHSTNRNRQMAVILLGAIEEVKGLKFRSIKDFVAKAHRLEQLADFKIYNTETTGCLHNLLKELPNYTASEYLSMEYTSGEVINGILHQDLTKTSFADNSFDVVLSSDVFEHIPKPYEGFQEIYRILKCGGRHIFTVPFYSDRYQDEVRCKLQEDGSIHHILPPVYHGDPIRTEGILVYVIFSLEMLVKLSNFGYNSRMYNVKNYWYGILGYSAIVFDTVKI</sequence>
<feature type="domain" description="Methyltransferase type 11" evidence="1">
    <location>
        <begin position="143"/>
        <end position="193"/>
    </location>
</feature>
<evidence type="ECO:0000259" key="1">
    <source>
        <dbReference type="Pfam" id="PF08241"/>
    </source>
</evidence>
<dbReference type="EMBL" id="JACJTM010000009">
    <property type="protein sequence ID" value="MBD2684759.1"/>
    <property type="molecule type" value="Genomic_DNA"/>
</dbReference>
<dbReference type="GeneID" id="78216789"/>
<dbReference type="GO" id="GO:0032259">
    <property type="term" value="P:methylation"/>
    <property type="evidence" value="ECO:0007669"/>
    <property type="project" value="UniProtKB-KW"/>
</dbReference>
<dbReference type="RefSeq" id="WP_190386767.1">
    <property type="nucleotide sequence ID" value="NZ_JACJTM010000009.1"/>
</dbReference>
<keyword evidence="2" id="KW-0808">Transferase</keyword>
<evidence type="ECO:0000313" key="2">
    <source>
        <dbReference type="EMBL" id="MBD2684759.1"/>
    </source>
</evidence>
<dbReference type="Proteomes" id="UP000660270">
    <property type="component" value="Unassembled WGS sequence"/>
</dbReference>
<gene>
    <name evidence="2" type="ORF">H6G43_05780</name>
</gene>
<dbReference type="InterPro" id="IPR029063">
    <property type="entry name" value="SAM-dependent_MTases_sf"/>
</dbReference>
<proteinExistence type="predicted"/>